<dbReference type="PANTHER" id="PTHR42734">
    <property type="entry name" value="METAL TRANSPORT SYSTEM ATP-BINDING PROTEIN TM_0124-RELATED"/>
    <property type="match status" value="1"/>
</dbReference>
<comment type="similarity">
    <text evidence="1">Belongs to the ABC transporter superfamily.</text>
</comment>
<dbReference type="GO" id="GO:0016787">
    <property type="term" value="F:hydrolase activity"/>
    <property type="evidence" value="ECO:0007669"/>
    <property type="project" value="UniProtKB-KW"/>
</dbReference>
<reference evidence="6 7" key="1">
    <citation type="journal article" date="2018" name="bioRxiv">
        <title>Evidence of independent acquisition and adaption of ultra-small bacteria to human hosts across the highly diverse yet reduced genomes of the phylum Saccharibacteria.</title>
        <authorList>
            <person name="McLean J.S."/>
            <person name="Bor B."/>
            <person name="To T.T."/>
            <person name="Liu Q."/>
            <person name="Kearns K.A."/>
            <person name="Solden L.M."/>
            <person name="Wrighton K.C."/>
            <person name="He X."/>
            <person name="Shi W."/>
        </authorList>
    </citation>
    <scope>NUCLEOTIDE SEQUENCE [LARGE SCALE GENOMIC DNA]</scope>
    <source>
        <strain evidence="6 7">TM7_KMM_G3_1_HOT_351</strain>
    </source>
</reference>
<evidence type="ECO:0000256" key="4">
    <source>
        <dbReference type="ARBA" id="ARBA00022840"/>
    </source>
</evidence>
<evidence type="ECO:0000256" key="3">
    <source>
        <dbReference type="ARBA" id="ARBA00022741"/>
    </source>
</evidence>
<evidence type="ECO:0000256" key="1">
    <source>
        <dbReference type="ARBA" id="ARBA00005417"/>
    </source>
</evidence>
<dbReference type="SUPFAM" id="SSF52540">
    <property type="entry name" value="P-loop containing nucleoside triphosphate hydrolases"/>
    <property type="match status" value="1"/>
</dbReference>
<organism evidence="6 7">
    <name type="scientific">Candidatus Nanosyncoccus nanoralicus</name>
    <dbReference type="NCBI Taxonomy" id="2171996"/>
    <lineage>
        <taxon>Bacteria</taxon>
        <taxon>Candidatus Saccharimonadota</taxon>
        <taxon>Candidatus Nanosyncoccalia</taxon>
        <taxon>Candidatus Nanosyncoccales</taxon>
        <taxon>Candidatus Nanosyncoccaceae</taxon>
        <taxon>Candidatus Nanosyncoccus</taxon>
    </lineage>
</organism>
<dbReference type="InterPro" id="IPR003439">
    <property type="entry name" value="ABC_transporter-like_ATP-bd"/>
</dbReference>
<dbReference type="Proteomes" id="UP001191004">
    <property type="component" value="Unassembled WGS sequence"/>
</dbReference>
<dbReference type="PANTHER" id="PTHR42734:SF17">
    <property type="entry name" value="METAL TRANSPORT SYSTEM ATP-BINDING PROTEIN TM_0124-RELATED"/>
    <property type="match status" value="1"/>
</dbReference>
<dbReference type="PROSITE" id="PS50893">
    <property type="entry name" value="ABC_TRANSPORTER_2"/>
    <property type="match status" value="1"/>
</dbReference>
<name>A0ABY0FK59_9BACT</name>
<dbReference type="GO" id="GO:0005524">
    <property type="term" value="F:ATP binding"/>
    <property type="evidence" value="ECO:0007669"/>
    <property type="project" value="UniProtKB-KW"/>
</dbReference>
<keyword evidence="3" id="KW-0547">Nucleotide-binding</keyword>
<feature type="domain" description="ABC transporter" evidence="5">
    <location>
        <begin position="9"/>
        <end position="230"/>
    </location>
</feature>
<keyword evidence="2" id="KW-0813">Transport</keyword>
<keyword evidence="6" id="KW-0378">Hydrolase</keyword>
<dbReference type="EMBL" id="PRLL01000005">
    <property type="protein sequence ID" value="RYC73693.1"/>
    <property type="molecule type" value="Genomic_DNA"/>
</dbReference>
<dbReference type="InterPro" id="IPR050153">
    <property type="entry name" value="Metal_Ion_Import_ABC"/>
</dbReference>
<proteinExistence type="inferred from homology"/>
<dbReference type="InterPro" id="IPR003593">
    <property type="entry name" value="AAA+_ATPase"/>
</dbReference>
<evidence type="ECO:0000256" key="2">
    <source>
        <dbReference type="ARBA" id="ARBA00022448"/>
    </source>
</evidence>
<dbReference type="Pfam" id="PF00005">
    <property type="entry name" value="ABC_tran"/>
    <property type="match status" value="1"/>
</dbReference>
<reference evidence="6 7" key="2">
    <citation type="journal article" date="2020" name="Cell Rep.">
        <title>Acquisition and Adaptation of Ultra-small Parasitic Reduced Genome Bacteria to Mammalian Hosts.</title>
        <authorList>
            <person name="McLean J.S."/>
            <person name="Bor B."/>
            <person name="Kerns K.A."/>
            <person name="Liu Q."/>
            <person name="To T.T."/>
            <person name="Solden L."/>
            <person name="Hendrickson E.L."/>
            <person name="Wrighton K."/>
            <person name="Shi W."/>
            <person name="He X."/>
        </authorList>
    </citation>
    <scope>NUCLEOTIDE SEQUENCE [LARGE SCALE GENOMIC DNA]</scope>
    <source>
        <strain evidence="6 7">TM7_KMM_G3_1_HOT_351</strain>
    </source>
</reference>
<keyword evidence="7" id="KW-1185">Reference proteome</keyword>
<keyword evidence="4 6" id="KW-0067">ATP-binding</keyword>
<dbReference type="SMART" id="SM00382">
    <property type="entry name" value="AAA"/>
    <property type="match status" value="1"/>
</dbReference>
<comment type="caution">
    <text evidence="6">The sequence shown here is derived from an EMBL/GenBank/DDBJ whole genome shotgun (WGS) entry which is preliminary data.</text>
</comment>
<evidence type="ECO:0000313" key="7">
    <source>
        <dbReference type="Proteomes" id="UP001191004"/>
    </source>
</evidence>
<sequence>MKDGGEPILTVKKLQVSYDKVNVFSNLSFEVREGDFICIVGQNGAGKSTLIKTLLGSIKQSKGEIIFHNLKRKFIGYMPQESKVDKNFPASVSEIVYSGTLNRIGVRPFYGREEEKVVSECLKELKISDLTKRHFADLSGGQRQKVLLARALAATSKLLILDEPSNNLDFKSKMELYDNLLKLNKKGITILMVTHDLDHKNLIGNKILALSGKEYFFGETCEYVERIHNV</sequence>
<gene>
    <name evidence="6" type="primary">znuC</name>
    <name evidence="6" type="ORF">G3KMM_00259</name>
</gene>
<protein>
    <submittedName>
        <fullName evidence="6">High-affinity zinc uptake system ATP-binding protein ZnuC</fullName>
        <ecNumber evidence="6">3.6.3.-</ecNumber>
    </submittedName>
</protein>
<dbReference type="EC" id="3.6.3.-" evidence="6"/>
<dbReference type="Gene3D" id="3.40.50.300">
    <property type="entry name" value="P-loop containing nucleotide triphosphate hydrolases"/>
    <property type="match status" value="1"/>
</dbReference>
<accession>A0ABY0FK59</accession>
<evidence type="ECO:0000313" key="6">
    <source>
        <dbReference type="EMBL" id="RYC73693.1"/>
    </source>
</evidence>
<dbReference type="InterPro" id="IPR017871">
    <property type="entry name" value="ABC_transporter-like_CS"/>
</dbReference>
<dbReference type="PROSITE" id="PS00211">
    <property type="entry name" value="ABC_TRANSPORTER_1"/>
    <property type="match status" value="1"/>
</dbReference>
<dbReference type="InterPro" id="IPR027417">
    <property type="entry name" value="P-loop_NTPase"/>
</dbReference>
<evidence type="ECO:0000259" key="5">
    <source>
        <dbReference type="PROSITE" id="PS50893"/>
    </source>
</evidence>
<dbReference type="CDD" id="cd03235">
    <property type="entry name" value="ABC_Metallic_Cations"/>
    <property type="match status" value="1"/>
</dbReference>